<evidence type="ECO:0000313" key="2">
    <source>
        <dbReference type="EMBL" id="TFD68451.1"/>
    </source>
</evidence>
<proteinExistence type="predicted"/>
<accession>A0A4V3ITU5</accession>
<dbReference type="Proteomes" id="UP000297983">
    <property type="component" value="Unassembled WGS sequence"/>
</dbReference>
<name>A0A4V3ITU5_9MICO</name>
<dbReference type="NCBIfam" id="TIGR01764">
    <property type="entry name" value="excise"/>
    <property type="match status" value="1"/>
</dbReference>
<evidence type="ECO:0000259" key="1">
    <source>
        <dbReference type="Pfam" id="PF12728"/>
    </source>
</evidence>
<organism evidence="2 3">
    <name type="scientific">Cryobacterium gelidum</name>
    <dbReference type="NCBI Taxonomy" id="1259164"/>
    <lineage>
        <taxon>Bacteria</taxon>
        <taxon>Bacillati</taxon>
        <taxon>Actinomycetota</taxon>
        <taxon>Actinomycetes</taxon>
        <taxon>Micrococcales</taxon>
        <taxon>Microbacteriaceae</taxon>
        <taxon>Cryobacterium</taxon>
    </lineage>
</organism>
<dbReference type="InterPro" id="IPR041657">
    <property type="entry name" value="HTH_17"/>
</dbReference>
<keyword evidence="2" id="KW-0238">DNA-binding</keyword>
<dbReference type="Gene3D" id="1.10.10.10">
    <property type="entry name" value="Winged helix-like DNA-binding domain superfamily/Winged helix DNA-binding domain"/>
    <property type="match status" value="1"/>
</dbReference>
<dbReference type="InterPro" id="IPR010093">
    <property type="entry name" value="SinI_DNA-bd"/>
</dbReference>
<feature type="domain" description="Helix-turn-helix" evidence="1">
    <location>
        <begin position="14"/>
        <end position="64"/>
    </location>
</feature>
<keyword evidence="3" id="KW-1185">Reference proteome</keyword>
<evidence type="ECO:0000313" key="3">
    <source>
        <dbReference type="Proteomes" id="UP000297983"/>
    </source>
</evidence>
<dbReference type="GO" id="GO:0003677">
    <property type="term" value="F:DNA binding"/>
    <property type="evidence" value="ECO:0007669"/>
    <property type="project" value="UniProtKB-KW"/>
</dbReference>
<dbReference type="EMBL" id="SOHL01000027">
    <property type="protein sequence ID" value="TFD68451.1"/>
    <property type="molecule type" value="Genomic_DNA"/>
</dbReference>
<sequence>MDTQTLSRLGLEPVLTTSELAEYLGVHVQAIYDLRNDGRGPTGFRVGREIRYHVSDVLSWLESLREPDRSRRAVGSDL</sequence>
<gene>
    <name evidence="2" type="ORF">E3T50_13760</name>
</gene>
<dbReference type="AlphaFoldDB" id="A0A4V3ITU5"/>
<protein>
    <submittedName>
        <fullName evidence="2">DNA-binding protein</fullName>
    </submittedName>
</protein>
<dbReference type="Pfam" id="PF12728">
    <property type="entry name" value="HTH_17"/>
    <property type="match status" value="1"/>
</dbReference>
<reference evidence="2 3" key="1">
    <citation type="submission" date="2019-03" db="EMBL/GenBank/DDBJ databases">
        <title>Genomics of glacier-inhabiting Cryobacterium strains.</title>
        <authorList>
            <person name="Liu Q."/>
            <person name="Xin Y.-H."/>
        </authorList>
    </citation>
    <scope>NUCLEOTIDE SEQUENCE [LARGE SCALE GENOMIC DNA]</scope>
    <source>
        <strain evidence="2 3">Hz16</strain>
    </source>
</reference>
<dbReference type="InterPro" id="IPR009061">
    <property type="entry name" value="DNA-bd_dom_put_sf"/>
</dbReference>
<dbReference type="SUPFAM" id="SSF46955">
    <property type="entry name" value="Putative DNA-binding domain"/>
    <property type="match status" value="1"/>
</dbReference>
<comment type="caution">
    <text evidence="2">The sequence shown here is derived from an EMBL/GenBank/DDBJ whole genome shotgun (WGS) entry which is preliminary data.</text>
</comment>
<dbReference type="InterPro" id="IPR036388">
    <property type="entry name" value="WH-like_DNA-bd_sf"/>
</dbReference>